<dbReference type="InterPro" id="IPR011251">
    <property type="entry name" value="Luciferase-like_dom"/>
</dbReference>
<evidence type="ECO:0000259" key="2">
    <source>
        <dbReference type="Pfam" id="PF00296"/>
    </source>
</evidence>
<dbReference type="InterPro" id="IPR036661">
    <property type="entry name" value="Luciferase-like_sf"/>
</dbReference>
<dbReference type="NCBIfam" id="TIGR03558">
    <property type="entry name" value="oxido_grp_1"/>
    <property type="match status" value="1"/>
</dbReference>
<reference evidence="3" key="1">
    <citation type="submission" date="2022-06" db="EMBL/GenBank/DDBJ databases">
        <title>Genomic Encyclopedia of Archaeal and Bacterial Type Strains, Phase II (KMG-II): from individual species to whole genera.</title>
        <authorList>
            <person name="Goeker M."/>
        </authorList>
    </citation>
    <scope>NUCLEOTIDE SEQUENCE</scope>
    <source>
        <strain evidence="3">DSM 43935</strain>
    </source>
</reference>
<dbReference type="RefSeq" id="WP_253769190.1">
    <property type="nucleotide sequence ID" value="NZ_JAMTCK010000004.1"/>
</dbReference>
<comment type="caution">
    <text evidence="3">The sequence shown here is derived from an EMBL/GenBank/DDBJ whole genome shotgun (WGS) entry which is preliminary data.</text>
</comment>
<comment type="similarity">
    <text evidence="1">To bacterial alkanal monooxygenase alpha and beta chains.</text>
</comment>
<dbReference type="FunFam" id="3.20.20.30:FF:000002">
    <property type="entry name" value="LLM class flavin-dependent oxidoreductase"/>
    <property type="match status" value="1"/>
</dbReference>
<organism evidence="3 4">
    <name type="scientific">Goodfellowiella coeruleoviolacea</name>
    <dbReference type="NCBI Taxonomy" id="334858"/>
    <lineage>
        <taxon>Bacteria</taxon>
        <taxon>Bacillati</taxon>
        <taxon>Actinomycetota</taxon>
        <taxon>Actinomycetes</taxon>
        <taxon>Pseudonocardiales</taxon>
        <taxon>Pseudonocardiaceae</taxon>
        <taxon>Goodfellowiella</taxon>
    </lineage>
</organism>
<dbReference type="Gene3D" id="3.20.20.30">
    <property type="entry name" value="Luciferase-like domain"/>
    <property type="match status" value="1"/>
</dbReference>
<evidence type="ECO:0000313" key="4">
    <source>
        <dbReference type="Proteomes" id="UP001206128"/>
    </source>
</evidence>
<dbReference type="PANTHER" id="PTHR30137:SF6">
    <property type="entry name" value="LUCIFERASE-LIKE MONOOXYGENASE"/>
    <property type="match status" value="1"/>
</dbReference>
<dbReference type="GO" id="GO:0005829">
    <property type="term" value="C:cytosol"/>
    <property type="evidence" value="ECO:0007669"/>
    <property type="project" value="TreeGrafter"/>
</dbReference>
<dbReference type="InterPro" id="IPR019949">
    <property type="entry name" value="CmoO-like"/>
</dbReference>
<dbReference type="GO" id="GO:0016705">
    <property type="term" value="F:oxidoreductase activity, acting on paired donors, with incorporation or reduction of molecular oxygen"/>
    <property type="evidence" value="ECO:0007669"/>
    <property type="project" value="InterPro"/>
</dbReference>
<protein>
    <submittedName>
        <fullName evidence="3">Luciferase family oxidoreductase, group 1</fullName>
    </submittedName>
</protein>
<accession>A0AAE3KK02</accession>
<dbReference type="SUPFAM" id="SSF51679">
    <property type="entry name" value="Bacterial luciferase-like"/>
    <property type="match status" value="1"/>
</dbReference>
<dbReference type="Proteomes" id="UP001206128">
    <property type="component" value="Unassembled WGS sequence"/>
</dbReference>
<dbReference type="Pfam" id="PF00296">
    <property type="entry name" value="Bac_luciferase"/>
    <property type="match status" value="1"/>
</dbReference>
<keyword evidence="4" id="KW-1185">Reference proteome</keyword>
<proteinExistence type="predicted"/>
<dbReference type="AlphaFoldDB" id="A0AAE3KK02"/>
<sequence length="335" mass="35826">MSRFSAVPFSVLDLAPIVSGSTATEALRNTLDLARHVERLGYQRYWLAEHHNMPGIASSAPAVLIGQVAGVTSTLRVGSGGVMLPNHPPLVVAEQFGMLEALHPGRIDLGIGRAPGTDQTTAAALRRSTSALSAEDFPQQLSELIHYFTPPAEGEPAPAITAVPAAGNRPPIWLLGSSGYSAQVAGLLGLPFAFAHHFSSENTLPALKLYRASFRPSAELAEPYAMVAVSVVCADTDEHARWIAAPNGLSFLQLRKGRPGPLPSPQEAADYPYTDLEREIVRDRMESAVVGSPDTVAEGLTALLDATEANELMITTMVHDHADRLRSYELVAKLR</sequence>
<gene>
    <name evidence="3" type="ORF">LX83_001752</name>
</gene>
<feature type="domain" description="Luciferase-like" evidence="2">
    <location>
        <begin position="9"/>
        <end position="303"/>
    </location>
</feature>
<dbReference type="InterPro" id="IPR050766">
    <property type="entry name" value="Bact_Lucif_Oxidored"/>
</dbReference>
<name>A0AAE3KK02_9PSEU</name>
<evidence type="ECO:0000256" key="1">
    <source>
        <dbReference type="ARBA" id="ARBA00007789"/>
    </source>
</evidence>
<evidence type="ECO:0000313" key="3">
    <source>
        <dbReference type="EMBL" id="MCP2164903.1"/>
    </source>
</evidence>
<dbReference type="PANTHER" id="PTHR30137">
    <property type="entry name" value="LUCIFERASE-LIKE MONOOXYGENASE"/>
    <property type="match status" value="1"/>
</dbReference>
<dbReference type="EMBL" id="JAMTCK010000004">
    <property type="protein sequence ID" value="MCP2164903.1"/>
    <property type="molecule type" value="Genomic_DNA"/>
</dbReference>